<dbReference type="InterPro" id="IPR029063">
    <property type="entry name" value="SAM-dependent_MTases_sf"/>
</dbReference>
<protein>
    <submittedName>
        <fullName evidence="1">Methyltransferase type 11</fullName>
    </submittedName>
</protein>
<proteinExistence type="predicted"/>
<dbReference type="Gene3D" id="3.40.50.150">
    <property type="entry name" value="Vaccinia Virus protein VP39"/>
    <property type="match status" value="1"/>
</dbReference>
<gene>
    <name evidence="1" type="ORF">B1A_02429</name>
</gene>
<dbReference type="EMBL" id="AUZX01001808">
    <property type="protein sequence ID" value="EQD78094.1"/>
    <property type="molecule type" value="Genomic_DNA"/>
</dbReference>
<feature type="non-terminal residue" evidence="1">
    <location>
        <position position="156"/>
    </location>
</feature>
<evidence type="ECO:0000313" key="1">
    <source>
        <dbReference type="EMBL" id="EQD78094.1"/>
    </source>
</evidence>
<name>T1D9I2_9ZZZZ</name>
<keyword evidence="1" id="KW-0808">Transferase</keyword>
<reference evidence="1" key="2">
    <citation type="journal article" date="2014" name="ISME J.">
        <title>Microbial stratification in low pH oxic and suboxic macroscopic growths along an acid mine drainage.</title>
        <authorList>
            <person name="Mendez-Garcia C."/>
            <person name="Mesa V."/>
            <person name="Sprenger R.R."/>
            <person name="Richter M."/>
            <person name="Diez M.S."/>
            <person name="Solano J."/>
            <person name="Bargiela R."/>
            <person name="Golyshina O.V."/>
            <person name="Manteca A."/>
            <person name="Ramos J.L."/>
            <person name="Gallego J.R."/>
            <person name="Llorente I."/>
            <person name="Martins Dos Santos V.A."/>
            <person name="Jensen O.N."/>
            <person name="Pelaez A.I."/>
            <person name="Sanchez J."/>
            <person name="Ferrer M."/>
        </authorList>
    </citation>
    <scope>NUCLEOTIDE SEQUENCE</scope>
</reference>
<dbReference type="GO" id="GO:0032259">
    <property type="term" value="P:methylation"/>
    <property type="evidence" value="ECO:0007669"/>
    <property type="project" value="UniProtKB-KW"/>
</dbReference>
<dbReference type="GO" id="GO:0008168">
    <property type="term" value="F:methyltransferase activity"/>
    <property type="evidence" value="ECO:0007669"/>
    <property type="project" value="UniProtKB-KW"/>
</dbReference>
<keyword evidence="1" id="KW-0489">Methyltransferase</keyword>
<comment type="caution">
    <text evidence="1">The sequence shown here is derived from an EMBL/GenBank/DDBJ whole genome shotgun (WGS) entry which is preliminary data.</text>
</comment>
<dbReference type="AlphaFoldDB" id="T1D9I2"/>
<reference evidence="1" key="1">
    <citation type="submission" date="2013-08" db="EMBL/GenBank/DDBJ databases">
        <authorList>
            <person name="Mendez C."/>
            <person name="Richter M."/>
            <person name="Ferrer M."/>
            <person name="Sanchez J."/>
        </authorList>
    </citation>
    <scope>NUCLEOTIDE SEQUENCE</scope>
</reference>
<accession>T1D9I2</accession>
<dbReference type="SUPFAM" id="SSF53335">
    <property type="entry name" value="S-adenosyl-L-methionine-dependent methyltransferases"/>
    <property type="match status" value="1"/>
</dbReference>
<sequence length="156" mass="17548">MDTLGAEDALTDTHMQAIELLRDVSHVRNRSVDEWRSLLRSAGLTALEHREWPTRLEFSSWVARMRTPADRVAAIRGLQEAPRARSRKLWRSKPTDRLPSGPDCSGCARLRADRRARATRQRPGRLTGHHGRALLRARAAAIATQVRGSLSRLAIC</sequence>
<organism evidence="1">
    <name type="scientific">mine drainage metagenome</name>
    <dbReference type="NCBI Taxonomy" id="410659"/>
    <lineage>
        <taxon>unclassified sequences</taxon>
        <taxon>metagenomes</taxon>
        <taxon>ecological metagenomes</taxon>
    </lineage>
</organism>